<dbReference type="FunFam" id="1.25.10.10:FF:001495">
    <property type="entry name" value="Uncharacterized protein"/>
    <property type="match status" value="1"/>
</dbReference>
<evidence type="ECO:0000256" key="3">
    <source>
        <dbReference type="ARBA" id="ARBA00022454"/>
    </source>
</evidence>
<keyword evidence="12" id="KW-1185">Reference proteome</keyword>
<feature type="compositionally biased region" description="Low complexity" evidence="9">
    <location>
        <begin position="1105"/>
        <end position="1116"/>
    </location>
</feature>
<gene>
    <name evidence="11" type="ORF">DGAL_LOCUS8591</name>
</gene>
<dbReference type="InterPro" id="IPR011989">
    <property type="entry name" value="ARM-like"/>
</dbReference>
<dbReference type="Proteomes" id="UP000789390">
    <property type="component" value="Unassembled WGS sequence"/>
</dbReference>
<feature type="compositionally biased region" description="Basic residues" evidence="9">
    <location>
        <begin position="1019"/>
        <end position="1030"/>
    </location>
</feature>
<protein>
    <recommendedName>
        <fullName evidence="10">Nuclear condensin complex subunit 3 C-terminal domain-containing protein</fullName>
    </recommendedName>
</protein>
<dbReference type="GO" id="GO:0005737">
    <property type="term" value="C:cytoplasm"/>
    <property type="evidence" value="ECO:0007669"/>
    <property type="project" value="TreeGrafter"/>
</dbReference>
<dbReference type="Gene3D" id="1.25.10.10">
    <property type="entry name" value="Leucine-rich Repeat Variant"/>
    <property type="match status" value="2"/>
</dbReference>
<evidence type="ECO:0000256" key="2">
    <source>
        <dbReference type="ARBA" id="ARBA00006533"/>
    </source>
</evidence>
<dbReference type="InterPro" id="IPR016024">
    <property type="entry name" value="ARM-type_fold"/>
</dbReference>
<keyword evidence="6" id="KW-0226">DNA condensation</keyword>
<comment type="subcellular location">
    <subcellularLocation>
        <location evidence="1">Chromosome</location>
    </subcellularLocation>
</comment>
<feature type="coiled-coil region" evidence="8">
    <location>
        <begin position="482"/>
        <end position="528"/>
    </location>
</feature>
<dbReference type="GO" id="GO:0051301">
    <property type="term" value="P:cell division"/>
    <property type="evidence" value="ECO:0007669"/>
    <property type="project" value="UniProtKB-KW"/>
</dbReference>
<dbReference type="GO" id="GO:0000793">
    <property type="term" value="C:condensed chromosome"/>
    <property type="evidence" value="ECO:0007669"/>
    <property type="project" value="TreeGrafter"/>
</dbReference>
<dbReference type="GO" id="GO:0000796">
    <property type="term" value="C:condensin complex"/>
    <property type="evidence" value="ECO:0007669"/>
    <property type="project" value="InterPro"/>
</dbReference>
<name>A0A8J2RY99_9CRUS</name>
<keyword evidence="4" id="KW-0132">Cell division</keyword>
<keyword evidence="3" id="KW-0158">Chromosome</keyword>
<keyword evidence="5" id="KW-0498">Mitosis</keyword>
<keyword evidence="7" id="KW-0131">Cell cycle</keyword>
<feature type="region of interest" description="Disordered" evidence="9">
    <location>
        <begin position="916"/>
        <end position="1040"/>
    </location>
</feature>
<evidence type="ECO:0000256" key="4">
    <source>
        <dbReference type="ARBA" id="ARBA00022618"/>
    </source>
</evidence>
<dbReference type="OrthoDB" id="27187at2759"/>
<reference evidence="11" key="1">
    <citation type="submission" date="2021-11" db="EMBL/GenBank/DDBJ databases">
        <authorList>
            <person name="Schell T."/>
        </authorList>
    </citation>
    <scope>NUCLEOTIDE SEQUENCE</scope>
    <source>
        <strain evidence="11">M5</strain>
    </source>
</reference>
<feature type="region of interest" description="Disordered" evidence="9">
    <location>
        <begin position="1059"/>
        <end position="1143"/>
    </location>
</feature>
<dbReference type="EMBL" id="CAKKLH010000190">
    <property type="protein sequence ID" value="CAH0105535.1"/>
    <property type="molecule type" value="Genomic_DNA"/>
</dbReference>
<evidence type="ECO:0000256" key="7">
    <source>
        <dbReference type="ARBA" id="ARBA00023306"/>
    </source>
</evidence>
<sequence>MVGNKHIEEIFSKSQHSIADHPKLVKNLRKVYDQIENVDYFYQHFIKCFKCLLIHGERETAVNLCLDFAAKFATSFELGKDPEEEEDAECHPFYEKLFDFLLSHHNVKSQAVRFRVCQFINRMLEELSESACISADLFEKIYDAMLERIQDRIASVRVQAVVALQRLQDPTNKECPVIKALVFHLERDPHPEVRRAVLKALGCNYFTLEFVLVRLRDVKDLVRRQAYCFISERVHVRTLSIANRVTILNLGLNDKSDAVTMMVKDKLIPAWINAMEGSIFNLLRGIDVEGCSDIAVQVLQVWLKTLNYKEITSQLPIGEENLVSVEALTPEVALYWCTAVGFLRSEGVHAADALETIMPEMTAFGKYLKEFVLARLKESDDMQQALITEFIVRKLLEMAQHFDLADEAGRMNLRRDLCDLLQNEKSSPALTRTMVKCVSLIEPNLDVRIAKLLEVISELREPLTQAEVLIPEDQQRKNKLEIAQCRVQVNELKDELEQAIEKQNFLVAQELQQKMVVLENKLSELCSRPTTHDVEVFREERDDPLTLLKCLSTVCELLKNSPMLKLTKELDQLLTSLILPCVERIDPAVRNAAFEALGCLCTCDLELAQQRLLLFLQAVQMDHQVLKITTAKVLFDLVQLFGLSIFIIRDPFQSFEDQQSGTSLAAVLTDLLDSEDADVQTIAVEGFAKLLIASRIESTMILSRLVIFLFHPLTDENTRLRQVLHVFFPFFASMDIANQQQLEAAFLPTIKTIQKAPCTSPLAEIDITTIVKFFVDLTQESLLASKPEVDHTIHDQLAMKLCTESMRVPDSNESKVYLKALLQLNMSFSNPSNTKDLHSLIQKMLRNTKEKSSVRMIEQFESIVQKHLVLNADSADSAVENSEMEVEPTMFSPVNKPRTRKLGSKHGTTLLMDAGSDADISQNSDVFFSPESTSTQREKLREKSPEAVIEQMDSSSPSSSEKAKPSRTRRKATRAVDEKQTSPSPPQRRTRSTIRATVDSSVDEDEDVVIPPPPPPKNKSTRREKPRGKSSKVAEQPLLESLCSPVQLQKWQSCKVVLEQMDSSSHSSNEKARHSRTRRQAPCVSASAVDEEQTLSSPPRRRTRSTTYSRTAVSSSVDDEDEDVIPPTPPAKTTKLAKSTRKR</sequence>
<evidence type="ECO:0000256" key="1">
    <source>
        <dbReference type="ARBA" id="ARBA00004286"/>
    </source>
</evidence>
<dbReference type="InterPro" id="IPR025977">
    <property type="entry name" value="Cnd3_C"/>
</dbReference>
<dbReference type="PANTHER" id="PTHR14418">
    <property type="entry name" value="CONDENSIN COMPLEX SUBUNIT 3-RELATED"/>
    <property type="match status" value="1"/>
</dbReference>
<evidence type="ECO:0000256" key="5">
    <source>
        <dbReference type="ARBA" id="ARBA00022776"/>
    </source>
</evidence>
<feature type="compositionally biased region" description="Polar residues" evidence="9">
    <location>
        <begin position="919"/>
        <end position="935"/>
    </location>
</feature>
<feature type="domain" description="Nuclear condensin complex subunit 3 C-terminal" evidence="10">
    <location>
        <begin position="549"/>
        <end position="825"/>
    </location>
</feature>
<evidence type="ECO:0000259" key="10">
    <source>
        <dbReference type="Pfam" id="PF12719"/>
    </source>
</evidence>
<dbReference type="SUPFAM" id="SSF48371">
    <property type="entry name" value="ARM repeat"/>
    <property type="match status" value="1"/>
</dbReference>
<organism evidence="11 12">
    <name type="scientific">Daphnia galeata</name>
    <dbReference type="NCBI Taxonomy" id="27404"/>
    <lineage>
        <taxon>Eukaryota</taxon>
        <taxon>Metazoa</taxon>
        <taxon>Ecdysozoa</taxon>
        <taxon>Arthropoda</taxon>
        <taxon>Crustacea</taxon>
        <taxon>Branchiopoda</taxon>
        <taxon>Diplostraca</taxon>
        <taxon>Cladocera</taxon>
        <taxon>Anomopoda</taxon>
        <taxon>Daphniidae</taxon>
        <taxon>Daphnia</taxon>
    </lineage>
</organism>
<proteinExistence type="inferred from homology"/>
<dbReference type="Pfam" id="PF12719">
    <property type="entry name" value="Cnd3"/>
    <property type="match status" value="1"/>
</dbReference>
<evidence type="ECO:0000313" key="12">
    <source>
        <dbReference type="Proteomes" id="UP000789390"/>
    </source>
</evidence>
<feature type="compositionally biased region" description="Basic and acidic residues" evidence="9">
    <location>
        <begin position="936"/>
        <end position="945"/>
    </location>
</feature>
<keyword evidence="8" id="KW-0175">Coiled coil</keyword>
<dbReference type="AlphaFoldDB" id="A0A8J2RY99"/>
<accession>A0A8J2RY99</accession>
<evidence type="ECO:0000256" key="6">
    <source>
        <dbReference type="ARBA" id="ARBA00023067"/>
    </source>
</evidence>
<dbReference type="PANTHER" id="PTHR14418:SF5">
    <property type="entry name" value="CONDENSIN COMPLEX SUBUNIT 3"/>
    <property type="match status" value="1"/>
</dbReference>
<dbReference type="InterPro" id="IPR027165">
    <property type="entry name" value="CND3"/>
</dbReference>
<comment type="similarity">
    <text evidence="2">Belongs to the CND3 (condensin subunit 3) family.</text>
</comment>
<feature type="region of interest" description="Disordered" evidence="9">
    <location>
        <begin position="879"/>
        <end position="903"/>
    </location>
</feature>
<evidence type="ECO:0000256" key="8">
    <source>
        <dbReference type="SAM" id="Coils"/>
    </source>
</evidence>
<evidence type="ECO:0000256" key="9">
    <source>
        <dbReference type="SAM" id="MobiDB-lite"/>
    </source>
</evidence>
<comment type="caution">
    <text evidence="11">The sequence shown here is derived from an EMBL/GenBank/DDBJ whole genome shotgun (WGS) entry which is preliminary data.</text>
</comment>
<dbReference type="GO" id="GO:0007076">
    <property type="term" value="P:mitotic chromosome condensation"/>
    <property type="evidence" value="ECO:0007669"/>
    <property type="project" value="InterPro"/>
</dbReference>
<evidence type="ECO:0000313" key="11">
    <source>
        <dbReference type="EMBL" id="CAH0105535.1"/>
    </source>
</evidence>